<reference evidence="2 3" key="1">
    <citation type="submission" date="2020-08" db="EMBL/GenBank/DDBJ databases">
        <title>Novel species isolated from subtropical streams in China.</title>
        <authorList>
            <person name="Lu H."/>
        </authorList>
    </citation>
    <scope>NUCLEOTIDE SEQUENCE [LARGE SCALE GENOMIC DNA]</scope>
    <source>
        <strain evidence="2 3">LX15W</strain>
    </source>
</reference>
<organism evidence="2 3">
    <name type="scientific">Undibacterium flavidum</name>
    <dbReference type="NCBI Taxonomy" id="2762297"/>
    <lineage>
        <taxon>Bacteria</taxon>
        <taxon>Pseudomonadati</taxon>
        <taxon>Pseudomonadota</taxon>
        <taxon>Betaproteobacteria</taxon>
        <taxon>Burkholderiales</taxon>
        <taxon>Oxalobacteraceae</taxon>
        <taxon>Undibacterium</taxon>
    </lineage>
</organism>
<evidence type="ECO:0000259" key="1">
    <source>
        <dbReference type="Pfam" id="PF12146"/>
    </source>
</evidence>
<proteinExistence type="predicted"/>
<dbReference type="Proteomes" id="UP000624279">
    <property type="component" value="Unassembled WGS sequence"/>
</dbReference>
<feature type="domain" description="Serine aminopeptidase S33" evidence="1">
    <location>
        <begin position="59"/>
        <end position="204"/>
    </location>
</feature>
<dbReference type="GO" id="GO:0016787">
    <property type="term" value="F:hydrolase activity"/>
    <property type="evidence" value="ECO:0007669"/>
    <property type="project" value="UniProtKB-KW"/>
</dbReference>
<sequence length="272" mass="30146">MSQLHRLLRKPFFGRFEVPWIWPGDTDQTTWERVRFRSTNGAHLQGLWGAAFNSETNKATATLVLAHPMGKAAKGFWLRYGHADLFRQAGFNVLVFDANGFGESEAASFDYPADILAAGIWAQQRHSELKVGLVGASFGAGWGLCAMARDGSPYQAAVLEAAFPTLPEFWKHYPVAHAALRMSQIVWPSLERNLRPERQATLVKNNPAVLLIYGDADIYTPPSHGERLQRAFSNAASAELMVLAGVDHTFAYRDAGEAYRSRVLPFLQNALA</sequence>
<dbReference type="SUPFAM" id="SSF53474">
    <property type="entry name" value="alpha/beta-Hydrolases"/>
    <property type="match status" value="1"/>
</dbReference>
<protein>
    <submittedName>
        <fullName evidence="2">Alpha/beta hydrolase</fullName>
    </submittedName>
</protein>
<accession>A0ABR6Y8R3</accession>
<dbReference type="InterPro" id="IPR029058">
    <property type="entry name" value="AB_hydrolase_fold"/>
</dbReference>
<dbReference type="Pfam" id="PF12146">
    <property type="entry name" value="Hydrolase_4"/>
    <property type="match status" value="1"/>
</dbReference>
<dbReference type="InterPro" id="IPR022742">
    <property type="entry name" value="Hydrolase_4"/>
</dbReference>
<evidence type="ECO:0000313" key="3">
    <source>
        <dbReference type="Proteomes" id="UP000624279"/>
    </source>
</evidence>
<keyword evidence="2" id="KW-0378">Hydrolase</keyword>
<gene>
    <name evidence="2" type="ORF">H8K55_05340</name>
</gene>
<name>A0ABR6Y8R3_9BURK</name>
<dbReference type="Gene3D" id="3.40.50.1820">
    <property type="entry name" value="alpha/beta hydrolase"/>
    <property type="match status" value="1"/>
</dbReference>
<dbReference type="EMBL" id="JACOGA010000004">
    <property type="protein sequence ID" value="MBC3873001.1"/>
    <property type="molecule type" value="Genomic_DNA"/>
</dbReference>
<dbReference type="PANTHER" id="PTHR12277:SF81">
    <property type="entry name" value="PROTEIN ABHD13"/>
    <property type="match status" value="1"/>
</dbReference>
<keyword evidence="3" id="KW-1185">Reference proteome</keyword>
<dbReference type="PANTHER" id="PTHR12277">
    <property type="entry name" value="ALPHA/BETA HYDROLASE DOMAIN-CONTAINING PROTEIN"/>
    <property type="match status" value="1"/>
</dbReference>
<evidence type="ECO:0000313" key="2">
    <source>
        <dbReference type="EMBL" id="MBC3873001.1"/>
    </source>
</evidence>
<dbReference type="RefSeq" id="WP_186941047.1">
    <property type="nucleotide sequence ID" value="NZ_JACOGA010000004.1"/>
</dbReference>
<comment type="caution">
    <text evidence="2">The sequence shown here is derived from an EMBL/GenBank/DDBJ whole genome shotgun (WGS) entry which is preliminary data.</text>
</comment>